<evidence type="ECO:0000256" key="7">
    <source>
        <dbReference type="PIRSR" id="PIRSR604808-2"/>
    </source>
</evidence>
<dbReference type="InterPro" id="IPR020847">
    <property type="entry name" value="AP_endonuclease_F1_BS"/>
</dbReference>
<keyword evidence="7" id="KW-0464">Manganese</keyword>
<dbReference type="GO" id="GO:0006284">
    <property type="term" value="P:base-excision repair"/>
    <property type="evidence" value="ECO:0007669"/>
    <property type="project" value="TreeGrafter"/>
</dbReference>
<evidence type="ECO:0000256" key="6">
    <source>
        <dbReference type="PIRSR" id="PIRSR604808-1"/>
    </source>
</evidence>
<feature type="active site" description="Proton acceptor" evidence="6">
    <location>
        <position position="243"/>
    </location>
</feature>
<dbReference type="Pfam" id="PF03372">
    <property type="entry name" value="Exo_endo_phos"/>
    <property type="match status" value="1"/>
</dbReference>
<dbReference type="InterPro" id="IPR004808">
    <property type="entry name" value="AP_endonuc_1"/>
</dbReference>
<feature type="binding site" evidence="7">
    <location>
        <position position="242"/>
    </location>
    <ligand>
        <name>Mg(2+)</name>
        <dbReference type="ChEBI" id="CHEBI:18420"/>
        <label>1</label>
    </ligand>
</feature>
<reference evidence="10" key="1">
    <citation type="submission" date="2020-09" db="EMBL/GenBank/DDBJ databases">
        <title>Pelagicoccus enzymogenes sp. nov. with an EPS production, isolated from marine sediment.</title>
        <authorList>
            <person name="Feng X."/>
        </authorList>
    </citation>
    <scope>NUCLEOTIDE SEQUENCE</scope>
    <source>
        <strain evidence="10">NFK12</strain>
    </source>
</reference>
<dbReference type="NCBIfam" id="TIGR00195">
    <property type="entry name" value="exoDNase_III"/>
    <property type="match status" value="1"/>
</dbReference>
<feature type="active site" description="Proton donor/acceptor" evidence="6">
    <location>
        <position position="146"/>
    </location>
</feature>
<evidence type="ECO:0000313" key="11">
    <source>
        <dbReference type="Proteomes" id="UP000622317"/>
    </source>
</evidence>
<dbReference type="InterPro" id="IPR036691">
    <property type="entry name" value="Endo/exonu/phosph_ase_sf"/>
</dbReference>
<feature type="binding site" evidence="7">
    <location>
        <position position="243"/>
    </location>
    <ligand>
        <name>Mg(2+)</name>
        <dbReference type="ChEBI" id="CHEBI:18420"/>
        <label>1</label>
    </ligand>
</feature>
<dbReference type="Gene3D" id="3.60.10.10">
    <property type="entry name" value="Endonuclease/exonuclease/phosphatase"/>
    <property type="match status" value="1"/>
</dbReference>
<dbReference type="GO" id="GO:0008311">
    <property type="term" value="F:double-stranded DNA 3'-5' DNA exonuclease activity"/>
    <property type="evidence" value="ECO:0007669"/>
    <property type="project" value="UniProtKB-EC"/>
</dbReference>
<keyword evidence="5 7" id="KW-0460">Magnesium</keyword>
<evidence type="ECO:0000313" key="10">
    <source>
        <dbReference type="EMBL" id="MBD5781823.1"/>
    </source>
</evidence>
<dbReference type="EMBL" id="JACYFG010000051">
    <property type="protein sequence ID" value="MBD5781823.1"/>
    <property type="molecule type" value="Genomic_DNA"/>
</dbReference>
<keyword evidence="11" id="KW-1185">Reference proteome</keyword>
<evidence type="ECO:0000256" key="4">
    <source>
        <dbReference type="ARBA" id="ARBA00022801"/>
    </source>
</evidence>
<evidence type="ECO:0000256" key="5">
    <source>
        <dbReference type="ARBA" id="ARBA00022842"/>
    </source>
</evidence>
<feature type="site" description="Interaction with DNA substrate" evidence="8">
    <location>
        <position position="243"/>
    </location>
</feature>
<dbReference type="CDD" id="cd09087">
    <property type="entry name" value="Ape1-like_AP-endo"/>
    <property type="match status" value="1"/>
</dbReference>
<proteinExistence type="inferred from homology"/>
<accession>A0A927FB30</accession>
<evidence type="ECO:0000256" key="1">
    <source>
        <dbReference type="ARBA" id="ARBA00001936"/>
    </source>
</evidence>
<gene>
    <name evidence="10" type="primary">xth</name>
    <name evidence="10" type="ORF">IEN85_20145</name>
</gene>
<dbReference type="Proteomes" id="UP000622317">
    <property type="component" value="Unassembled WGS sequence"/>
</dbReference>
<comment type="similarity">
    <text evidence="2">Belongs to the DNA repair enzymes AP/ExoA family.</text>
</comment>
<feature type="binding site" evidence="7">
    <location>
        <position position="35"/>
    </location>
    <ligand>
        <name>Mg(2+)</name>
        <dbReference type="ChEBI" id="CHEBI:18420"/>
        <label>1</label>
    </ligand>
</feature>
<evidence type="ECO:0000256" key="3">
    <source>
        <dbReference type="ARBA" id="ARBA00022723"/>
    </source>
</evidence>
<name>A0A927FB30_9BACT</name>
<dbReference type="PROSITE" id="PS51435">
    <property type="entry name" value="AP_NUCLEASE_F1_4"/>
    <property type="match status" value="1"/>
</dbReference>
<organism evidence="10 11">
    <name type="scientific">Pelagicoccus enzymogenes</name>
    <dbReference type="NCBI Taxonomy" id="2773457"/>
    <lineage>
        <taxon>Bacteria</taxon>
        <taxon>Pseudomonadati</taxon>
        <taxon>Verrucomicrobiota</taxon>
        <taxon>Opitutia</taxon>
        <taxon>Puniceicoccales</taxon>
        <taxon>Pelagicoccaceae</taxon>
        <taxon>Pelagicoccus</taxon>
    </lineage>
</organism>
<dbReference type="AlphaFoldDB" id="A0A927FB30"/>
<feature type="binding site" evidence="7">
    <location>
        <position position="7"/>
    </location>
    <ligand>
        <name>Mg(2+)</name>
        <dbReference type="ChEBI" id="CHEBI:18420"/>
        <label>1</label>
    </ligand>
</feature>
<evidence type="ECO:0000259" key="9">
    <source>
        <dbReference type="Pfam" id="PF03372"/>
    </source>
</evidence>
<sequence length="251" mass="28225">MKFVSWNVNGIRAAVKKGAMDFFEASGADFICLQETKATADIVKDFDWGSGVTVLANEAEKKGYSGTAIIAREEPESVFYGMGLEQHDGEGRVVTAEYPDFYLVTVYTPNAQNELKRLDYRMEWDRDFLAYVKNLEANKPVIFCGDLNVAHTEDDLANPKTNRKNAGFSDEERAGFDNIVAAGFVDTFREFTQGKGHYSWWSYRAGARARNVGWRIDYFLISQALRPQLKAARILPDVMGSDHCPVEMTLA</sequence>
<dbReference type="PANTHER" id="PTHR22748">
    <property type="entry name" value="AP ENDONUCLEASE"/>
    <property type="match status" value="1"/>
</dbReference>
<dbReference type="PROSITE" id="PS00726">
    <property type="entry name" value="AP_NUCLEASE_F1_1"/>
    <property type="match status" value="1"/>
</dbReference>
<comment type="cofactor">
    <cofactor evidence="7">
        <name>Mg(2+)</name>
        <dbReference type="ChEBI" id="CHEBI:18420"/>
    </cofactor>
    <cofactor evidence="7">
        <name>Mn(2+)</name>
        <dbReference type="ChEBI" id="CHEBI:29035"/>
    </cofactor>
    <text evidence="7">Probably binds two magnesium or manganese ions per subunit.</text>
</comment>
<dbReference type="GO" id="GO:0003677">
    <property type="term" value="F:DNA binding"/>
    <property type="evidence" value="ECO:0007669"/>
    <property type="project" value="InterPro"/>
</dbReference>
<dbReference type="RefSeq" id="WP_191618902.1">
    <property type="nucleotide sequence ID" value="NZ_JACYFG010000051.1"/>
</dbReference>
<dbReference type="NCBIfam" id="TIGR00633">
    <property type="entry name" value="xth"/>
    <property type="match status" value="1"/>
</dbReference>
<dbReference type="PROSITE" id="PS00728">
    <property type="entry name" value="AP_NUCLEASE_F1_3"/>
    <property type="match status" value="1"/>
</dbReference>
<keyword evidence="3 7" id="KW-0479">Metal-binding</keyword>
<protein>
    <submittedName>
        <fullName evidence="10">Exodeoxyribonuclease III</fullName>
        <ecNumber evidence="10">3.1.11.2</ecNumber>
    </submittedName>
</protein>
<dbReference type="PANTHER" id="PTHR22748:SF6">
    <property type="entry name" value="DNA-(APURINIC OR APYRIMIDINIC SITE) ENDONUCLEASE"/>
    <property type="match status" value="1"/>
</dbReference>
<evidence type="ECO:0000256" key="2">
    <source>
        <dbReference type="ARBA" id="ARBA00007092"/>
    </source>
</evidence>
<feature type="active site" evidence="6">
    <location>
        <position position="107"/>
    </location>
</feature>
<dbReference type="InterPro" id="IPR020848">
    <property type="entry name" value="AP_endonuclease_F1_CS"/>
</dbReference>
<dbReference type="SUPFAM" id="SSF56219">
    <property type="entry name" value="DNase I-like"/>
    <property type="match status" value="1"/>
</dbReference>
<evidence type="ECO:0000256" key="8">
    <source>
        <dbReference type="PIRSR" id="PIRSR604808-3"/>
    </source>
</evidence>
<dbReference type="GO" id="GO:0008081">
    <property type="term" value="F:phosphoric diester hydrolase activity"/>
    <property type="evidence" value="ECO:0007669"/>
    <property type="project" value="TreeGrafter"/>
</dbReference>
<dbReference type="GO" id="GO:0046872">
    <property type="term" value="F:metal ion binding"/>
    <property type="evidence" value="ECO:0007669"/>
    <property type="project" value="UniProtKB-KW"/>
</dbReference>
<feature type="site" description="Transition state stabilizer" evidence="8">
    <location>
        <position position="148"/>
    </location>
</feature>
<comment type="cofactor">
    <cofactor evidence="1">
        <name>Mn(2+)</name>
        <dbReference type="ChEBI" id="CHEBI:29035"/>
    </cofactor>
</comment>
<dbReference type="GO" id="GO:0003906">
    <property type="term" value="F:DNA-(apurinic or apyrimidinic site) endonuclease activity"/>
    <property type="evidence" value="ECO:0007669"/>
    <property type="project" value="TreeGrafter"/>
</dbReference>
<feature type="binding site" evidence="7">
    <location>
        <position position="146"/>
    </location>
    <ligand>
        <name>Mg(2+)</name>
        <dbReference type="ChEBI" id="CHEBI:18420"/>
        <label>1</label>
    </ligand>
</feature>
<feature type="domain" description="Endonuclease/exonuclease/phosphatase" evidence="9">
    <location>
        <begin position="4"/>
        <end position="243"/>
    </location>
</feature>
<comment type="caution">
    <text evidence="10">The sequence shown here is derived from an EMBL/GenBank/DDBJ whole genome shotgun (WGS) entry which is preliminary data.</text>
</comment>
<dbReference type="EC" id="3.1.11.2" evidence="10"/>
<dbReference type="InterPro" id="IPR005135">
    <property type="entry name" value="Endo/exonuclease/phosphatase"/>
</dbReference>
<keyword evidence="4 10" id="KW-0378">Hydrolase</keyword>
<feature type="site" description="Important for catalytic activity" evidence="8">
    <location>
        <position position="217"/>
    </location>
</feature>
<feature type="binding site" evidence="7">
    <location>
        <position position="148"/>
    </location>
    <ligand>
        <name>Mg(2+)</name>
        <dbReference type="ChEBI" id="CHEBI:18420"/>
        <label>1</label>
    </ligand>
</feature>